<dbReference type="InterPro" id="IPR029063">
    <property type="entry name" value="SAM-dependent_MTases_sf"/>
</dbReference>
<protein>
    <submittedName>
        <fullName evidence="1">Methionine biosynthesis protein MetW</fullName>
    </submittedName>
</protein>
<dbReference type="SUPFAM" id="SSF53335">
    <property type="entry name" value="S-adenosyl-L-methionine-dependent methyltransferases"/>
    <property type="match status" value="1"/>
</dbReference>
<name>A0ABV7L632_9PROT</name>
<evidence type="ECO:0000313" key="1">
    <source>
        <dbReference type="EMBL" id="MFC3230048.1"/>
    </source>
</evidence>
<proteinExistence type="predicted"/>
<evidence type="ECO:0000313" key="2">
    <source>
        <dbReference type="Proteomes" id="UP001595528"/>
    </source>
</evidence>
<dbReference type="EMBL" id="JBHRTR010000036">
    <property type="protein sequence ID" value="MFC3230048.1"/>
    <property type="molecule type" value="Genomic_DNA"/>
</dbReference>
<organism evidence="1 2">
    <name type="scientific">Marinibaculum pumilum</name>
    <dbReference type="NCBI Taxonomy" id="1766165"/>
    <lineage>
        <taxon>Bacteria</taxon>
        <taxon>Pseudomonadati</taxon>
        <taxon>Pseudomonadota</taxon>
        <taxon>Alphaproteobacteria</taxon>
        <taxon>Rhodospirillales</taxon>
        <taxon>Rhodospirillaceae</taxon>
        <taxon>Marinibaculum</taxon>
    </lineage>
</organism>
<dbReference type="RefSeq" id="WP_379904843.1">
    <property type="nucleotide sequence ID" value="NZ_JBHRTR010000036.1"/>
</dbReference>
<dbReference type="InterPro" id="IPR010743">
    <property type="entry name" value="Methionine_synth_MetW"/>
</dbReference>
<dbReference type="Pfam" id="PF07021">
    <property type="entry name" value="MetW"/>
    <property type="match status" value="1"/>
</dbReference>
<gene>
    <name evidence="1" type="primary">metW</name>
    <name evidence="1" type="ORF">ACFOGJ_22550</name>
</gene>
<keyword evidence="2" id="KW-1185">Reference proteome</keyword>
<dbReference type="Proteomes" id="UP001595528">
    <property type="component" value="Unassembled WGS sequence"/>
</dbReference>
<accession>A0ABV7L632</accession>
<dbReference type="NCBIfam" id="TIGR02081">
    <property type="entry name" value="metW"/>
    <property type="match status" value="1"/>
</dbReference>
<dbReference type="Gene3D" id="3.40.50.150">
    <property type="entry name" value="Vaccinia Virus protein VP39"/>
    <property type="match status" value="1"/>
</dbReference>
<comment type="caution">
    <text evidence="1">The sequence shown here is derived from an EMBL/GenBank/DDBJ whole genome shotgun (WGS) entry which is preliminary data.</text>
</comment>
<dbReference type="CDD" id="cd02440">
    <property type="entry name" value="AdoMet_MTases"/>
    <property type="match status" value="1"/>
</dbReference>
<reference evidence="2" key="1">
    <citation type="journal article" date="2019" name="Int. J. Syst. Evol. Microbiol.">
        <title>The Global Catalogue of Microorganisms (GCM) 10K type strain sequencing project: providing services to taxonomists for standard genome sequencing and annotation.</title>
        <authorList>
            <consortium name="The Broad Institute Genomics Platform"/>
            <consortium name="The Broad Institute Genome Sequencing Center for Infectious Disease"/>
            <person name="Wu L."/>
            <person name="Ma J."/>
        </authorList>
    </citation>
    <scope>NUCLEOTIDE SEQUENCE [LARGE SCALE GENOMIC DNA]</scope>
    <source>
        <strain evidence="2">KCTC 42964</strain>
    </source>
</reference>
<sequence length="203" mass="22428">MPPGLRPDLAPIVGMIEPGSRVLDIGCGEGELLEYLVHHRDVTGRGMEIEQAGVNACVARGLSVIQGDADTDLRDYPAAAFDYVVLTFTLQATRDPRQVLSEMLRIGRYGIVSITNYAYWPLRLGLLLRGQMPTAEVDGVPWYASGNIRRCSIRDFETLCAELGLAVEQRIGLGDRRPDGRQEIVGRIANLRARQAIFLLHRG</sequence>